<evidence type="ECO:0000256" key="1">
    <source>
        <dbReference type="ARBA" id="ARBA00022527"/>
    </source>
</evidence>
<evidence type="ECO:0000256" key="4">
    <source>
        <dbReference type="ARBA" id="ARBA00022777"/>
    </source>
</evidence>
<keyword evidence="1" id="KW-0723">Serine/threonine-protein kinase</keyword>
<evidence type="ECO:0000256" key="3">
    <source>
        <dbReference type="ARBA" id="ARBA00022741"/>
    </source>
</evidence>
<proteinExistence type="predicted"/>
<evidence type="ECO:0000313" key="8">
    <source>
        <dbReference type="Proteomes" id="UP000053660"/>
    </source>
</evidence>
<accession>A0A0B1T1Y1</accession>
<evidence type="ECO:0000313" key="7">
    <source>
        <dbReference type="EMBL" id="KHJ91244.1"/>
    </source>
</evidence>
<evidence type="ECO:0000259" key="6">
    <source>
        <dbReference type="PROSITE" id="PS50011"/>
    </source>
</evidence>
<evidence type="ECO:0000256" key="2">
    <source>
        <dbReference type="ARBA" id="ARBA00022679"/>
    </source>
</evidence>
<feature type="non-terminal residue" evidence="7">
    <location>
        <position position="1"/>
    </location>
</feature>
<dbReference type="GO" id="GO:0005856">
    <property type="term" value="C:cytoskeleton"/>
    <property type="evidence" value="ECO:0007669"/>
    <property type="project" value="TreeGrafter"/>
</dbReference>
<dbReference type="InterPro" id="IPR000719">
    <property type="entry name" value="Prot_kinase_dom"/>
</dbReference>
<name>A0A0B1T1Y1_OESDE</name>
<dbReference type="PANTHER" id="PTHR24058:SF112">
    <property type="entry name" value="DUAL SPECIFICITY TYROSINE-PHOSPHORYLATION-REGULATED KINASE 3 HOMOLOG-RELATED"/>
    <property type="match status" value="1"/>
</dbReference>
<organism evidence="7 8">
    <name type="scientific">Oesophagostomum dentatum</name>
    <name type="common">Nodular worm</name>
    <dbReference type="NCBI Taxonomy" id="61180"/>
    <lineage>
        <taxon>Eukaryota</taxon>
        <taxon>Metazoa</taxon>
        <taxon>Ecdysozoa</taxon>
        <taxon>Nematoda</taxon>
        <taxon>Chromadorea</taxon>
        <taxon>Rhabditida</taxon>
        <taxon>Rhabditina</taxon>
        <taxon>Rhabditomorpha</taxon>
        <taxon>Strongyloidea</taxon>
        <taxon>Strongylidae</taxon>
        <taxon>Oesophagostomum</taxon>
    </lineage>
</organism>
<dbReference type="EMBL" id="KN552234">
    <property type="protein sequence ID" value="KHJ91244.1"/>
    <property type="molecule type" value="Genomic_DNA"/>
</dbReference>
<dbReference type="OrthoDB" id="9332038at2759"/>
<dbReference type="GO" id="GO:0005634">
    <property type="term" value="C:nucleus"/>
    <property type="evidence" value="ECO:0007669"/>
    <property type="project" value="TreeGrafter"/>
</dbReference>
<dbReference type="Gene3D" id="1.10.510.10">
    <property type="entry name" value="Transferase(Phosphotransferase) domain 1"/>
    <property type="match status" value="1"/>
</dbReference>
<gene>
    <name evidence="7" type="ORF">OESDEN_08896</name>
</gene>
<dbReference type="AlphaFoldDB" id="A0A0B1T1Y1"/>
<keyword evidence="3" id="KW-0547">Nucleotide-binding</keyword>
<dbReference type="PANTHER" id="PTHR24058">
    <property type="entry name" value="DUAL SPECIFICITY PROTEIN KINASE"/>
    <property type="match status" value="1"/>
</dbReference>
<sequence length="242" mass="27638">QGKLGGVSGTWDTVYGWVIKAYAHKSWKFVPLKLVKKKKRFHRKADEEIRILDHLRRQDTDGSHNIIHMLDYFNFRNHKFILGSKYGMPIDMWSLGCILAELLTGYPLLPGEDENDQLALIIELLGMPPNKVLENAKRARTFISSKGYPRYCTASVMPDGSVVLSGARSKRGKMRGPPGSRSWNTALKNMGDELFIDFMKRCLDWDPETRMTPAQALKHQWLRRRLPCPPRRDDAAADAEGV</sequence>
<dbReference type="SUPFAM" id="SSF56112">
    <property type="entry name" value="Protein kinase-like (PK-like)"/>
    <property type="match status" value="1"/>
</dbReference>
<evidence type="ECO:0000256" key="5">
    <source>
        <dbReference type="ARBA" id="ARBA00022840"/>
    </source>
</evidence>
<dbReference type="Proteomes" id="UP000053660">
    <property type="component" value="Unassembled WGS sequence"/>
</dbReference>
<keyword evidence="5" id="KW-0067">ATP-binding</keyword>
<keyword evidence="4" id="KW-0418">Kinase</keyword>
<protein>
    <recommendedName>
        <fullName evidence="6">Protein kinase domain-containing protein</fullName>
    </recommendedName>
</protein>
<dbReference type="Gene3D" id="3.30.200.20">
    <property type="entry name" value="Phosphorylase Kinase, domain 1"/>
    <property type="match status" value="1"/>
</dbReference>
<reference evidence="7 8" key="1">
    <citation type="submission" date="2014-03" db="EMBL/GenBank/DDBJ databases">
        <title>Draft genome of the hookworm Oesophagostomum dentatum.</title>
        <authorList>
            <person name="Mitreva M."/>
        </authorList>
    </citation>
    <scope>NUCLEOTIDE SEQUENCE [LARGE SCALE GENOMIC DNA]</scope>
    <source>
        <strain evidence="7 8">OD-Hann</strain>
    </source>
</reference>
<dbReference type="GO" id="GO:0004674">
    <property type="term" value="F:protein serine/threonine kinase activity"/>
    <property type="evidence" value="ECO:0007669"/>
    <property type="project" value="UniProtKB-KW"/>
</dbReference>
<dbReference type="InterPro" id="IPR011009">
    <property type="entry name" value="Kinase-like_dom_sf"/>
</dbReference>
<keyword evidence="8" id="KW-1185">Reference proteome</keyword>
<dbReference type="GO" id="GO:0005524">
    <property type="term" value="F:ATP binding"/>
    <property type="evidence" value="ECO:0007669"/>
    <property type="project" value="UniProtKB-KW"/>
</dbReference>
<keyword evidence="2" id="KW-0808">Transferase</keyword>
<dbReference type="InterPro" id="IPR050494">
    <property type="entry name" value="Ser_Thr_dual-spec_kinase"/>
</dbReference>
<dbReference type="Pfam" id="PF00069">
    <property type="entry name" value="Pkinase"/>
    <property type="match status" value="1"/>
</dbReference>
<dbReference type="PROSITE" id="PS50011">
    <property type="entry name" value="PROTEIN_KINASE_DOM"/>
    <property type="match status" value="1"/>
</dbReference>
<feature type="domain" description="Protein kinase" evidence="6">
    <location>
        <begin position="1"/>
        <end position="222"/>
    </location>
</feature>
<dbReference type="GO" id="GO:0005737">
    <property type="term" value="C:cytoplasm"/>
    <property type="evidence" value="ECO:0007669"/>
    <property type="project" value="TreeGrafter"/>
</dbReference>
<dbReference type="SMART" id="SM00220">
    <property type="entry name" value="S_TKc"/>
    <property type="match status" value="1"/>
</dbReference>